<feature type="repeat" description="PPR" evidence="2">
    <location>
        <begin position="111"/>
        <end position="145"/>
    </location>
</feature>
<evidence type="ECO:0000313" key="4">
    <source>
        <dbReference type="EMBL" id="KAJ4966278.1"/>
    </source>
</evidence>
<dbReference type="FunFam" id="1.25.40.10:FF:000031">
    <property type="entry name" value="Pentatricopeptide repeat-containing protein mitochondrial"/>
    <property type="match status" value="1"/>
</dbReference>
<feature type="repeat" description="PPR" evidence="2">
    <location>
        <begin position="452"/>
        <end position="486"/>
    </location>
</feature>
<feature type="domain" description="DYW" evidence="3">
    <location>
        <begin position="667"/>
        <end position="759"/>
    </location>
</feature>
<proteinExistence type="predicted"/>
<dbReference type="GO" id="GO:0008270">
    <property type="term" value="F:zinc ion binding"/>
    <property type="evidence" value="ECO:0007669"/>
    <property type="project" value="InterPro"/>
</dbReference>
<dbReference type="Pfam" id="PF13041">
    <property type="entry name" value="PPR_2"/>
    <property type="match status" value="4"/>
</dbReference>
<dbReference type="AlphaFoldDB" id="A0A9Q0K9A8"/>
<feature type="repeat" description="PPR" evidence="2">
    <location>
        <begin position="351"/>
        <end position="385"/>
    </location>
</feature>
<dbReference type="InterPro" id="IPR046848">
    <property type="entry name" value="E_motif"/>
</dbReference>
<reference evidence="4" key="1">
    <citation type="journal article" date="2023" name="Plant J.">
        <title>The genome of the king protea, Protea cynaroides.</title>
        <authorList>
            <person name="Chang J."/>
            <person name="Duong T.A."/>
            <person name="Schoeman C."/>
            <person name="Ma X."/>
            <person name="Roodt D."/>
            <person name="Barker N."/>
            <person name="Li Z."/>
            <person name="Van de Peer Y."/>
            <person name="Mizrachi E."/>
        </authorList>
    </citation>
    <scope>NUCLEOTIDE SEQUENCE</scope>
    <source>
        <tissue evidence="4">Young leaves</tissue>
    </source>
</reference>
<dbReference type="InterPro" id="IPR046849">
    <property type="entry name" value="E2_motif"/>
</dbReference>
<accession>A0A9Q0K9A8</accession>
<protein>
    <recommendedName>
        <fullName evidence="3">DYW domain-containing protein</fullName>
    </recommendedName>
</protein>
<dbReference type="FunFam" id="1.25.40.10:FF:000351">
    <property type="entry name" value="Pentatricopeptide repeat-containing protein"/>
    <property type="match status" value="1"/>
</dbReference>
<dbReference type="Pfam" id="PF20430">
    <property type="entry name" value="Eplus_motif"/>
    <property type="match status" value="1"/>
</dbReference>
<dbReference type="GO" id="GO:0003723">
    <property type="term" value="F:RNA binding"/>
    <property type="evidence" value="ECO:0007669"/>
    <property type="project" value="InterPro"/>
</dbReference>
<dbReference type="InterPro" id="IPR046960">
    <property type="entry name" value="PPR_At4g14850-like_plant"/>
</dbReference>
<dbReference type="PANTHER" id="PTHR47926">
    <property type="entry name" value="PENTATRICOPEPTIDE REPEAT-CONTAINING PROTEIN"/>
    <property type="match status" value="1"/>
</dbReference>
<dbReference type="NCBIfam" id="TIGR00756">
    <property type="entry name" value="PPR"/>
    <property type="match status" value="4"/>
</dbReference>
<dbReference type="InterPro" id="IPR032867">
    <property type="entry name" value="DYW_dom"/>
</dbReference>
<dbReference type="FunFam" id="1.25.40.10:FF:000366">
    <property type="entry name" value="Pentatricopeptide (PPR) repeat-containing protein"/>
    <property type="match status" value="1"/>
</dbReference>
<comment type="caution">
    <text evidence="4">The sequence shown here is derived from an EMBL/GenBank/DDBJ whole genome shotgun (WGS) entry which is preliminary data.</text>
</comment>
<gene>
    <name evidence="4" type="ORF">NE237_018127</name>
</gene>
<feature type="repeat" description="PPR" evidence="2">
    <location>
        <begin position="212"/>
        <end position="246"/>
    </location>
</feature>
<evidence type="ECO:0000313" key="5">
    <source>
        <dbReference type="Proteomes" id="UP001141806"/>
    </source>
</evidence>
<dbReference type="InterPro" id="IPR002885">
    <property type="entry name" value="PPR_rpt"/>
</dbReference>
<dbReference type="Pfam" id="PF14432">
    <property type="entry name" value="DYW_deaminase"/>
    <property type="match status" value="1"/>
</dbReference>
<dbReference type="Proteomes" id="UP001141806">
    <property type="component" value="Unassembled WGS sequence"/>
</dbReference>
<evidence type="ECO:0000256" key="1">
    <source>
        <dbReference type="ARBA" id="ARBA00022737"/>
    </source>
</evidence>
<evidence type="ECO:0000256" key="2">
    <source>
        <dbReference type="PROSITE-ProRule" id="PRU00708"/>
    </source>
</evidence>
<dbReference type="Pfam" id="PF01535">
    <property type="entry name" value="PPR"/>
    <property type="match status" value="4"/>
</dbReference>
<dbReference type="FunFam" id="1.25.40.10:FF:000381">
    <property type="entry name" value="Pentatricopeptide repeat-containing protein"/>
    <property type="match status" value="1"/>
</dbReference>
<dbReference type="PROSITE" id="PS51375">
    <property type="entry name" value="PPR"/>
    <property type="match status" value="4"/>
</dbReference>
<dbReference type="Gene3D" id="1.25.40.10">
    <property type="entry name" value="Tetratricopeptide repeat domain"/>
    <property type="match status" value="4"/>
</dbReference>
<name>A0A9Q0K9A8_9MAGN</name>
<dbReference type="Pfam" id="PF20431">
    <property type="entry name" value="E_motif"/>
    <property type="match status" value="1"/>
</dbReference>
<keyword evidence="1" id="KW-0677">Repeat</keyword>
<dbReference type="OrthoDB" id="442680at2759"/>
<dbReference type="EMBL" id="JAMYWD010000007">
    <property type="protein sequence ID" value="KAJ4966278.1"/>
    <property type="molecule type" value="Genomic_DNA"/>
</dbReference>
<organism evidence="4 5">
    <name type="scientific">Protea cynaroides</name>
    <dbReference type="NCBI Taxonomy" id="273540"/>
    <lineage>
        <taxon>Eukaryota</taxon>
        <taxon>Viridiplantae</taxon>
        <taxon>Streptophyta</taxon>
        <taxon>Embryophyta</taxon>
        <taxon>Tracheophyta</taxon>
        <taxon>Spermatophyta</taxon>
        <taxon>Magnoliopsida</taxon>
        <taxon>Proteales</taxon>
        <taxon>Proteaceae</taxon>
        <taxon>Protea</taxon>
    </lineage>
</organism>
<dbReference type="PANTHER" id="PTHR47926:SF347">
    <property type="entry name" value="PENTATRICOPEPTIDE REPEAT-CONTAINING PROTEIN"/>
    <property type="match status" value="1"/>
</dbReference>
<dbReference type="InterPro" id="IPR011990">
    <property type="entry name" value="TPR-like_helical_dom_sf"/>
</dbReference>
<evidence type="ECO:0000259" key="3">
    <source>
        <dbReference type="Pfam" id="PF14432"/>
    </source>
</evidence>
<keyword evidence="5" id="KW-1185">Reference proteome</keyword>
<sequence>MLIARFILRLLATETTKVTFPSTRTRNVLETAQCDNHLIHYFSTTEHQRRSPFNSIYNLPNNKEVEPLHAQAIKNGSAQHQQVGNHLLNLYVKCSDLGQAQKLFDDITNRDVRSWTILITGFAKLGSTKLGLDLFAQMQYDGVCPNCFTLSSVLKCCSCLNDLRKGKEIHGWVLRKGVGSDVVLENSMIDHYVKFGNFDYARIIFESMSKRDTVSWNIMIGAYLHIGVVDKSIDLFRRLPIKDVASWNTIIVGLMRNGSNVKALELLYQMGKVGPQFNNITFSIALAIFASLSLLELGRQIHGKVLRVGLLCDGFIMNSLVDMYCKCGKMDRALAISKKPPQGYDDMQSSNSVLWSSIVSGYVQNCRFEKAFKLFREMVCEGVEMDEFTLTTLASACANAGILEQGLQIHALIEKLGHKLDVFLGSAIIDMYAKCGSLDEARSIFIQTDSRNTVLWTSIISGCALHGQGRESIHLFELMLKEGIRPNEVSFVGVLSGCSHAGLVEEGHAYFRSMQEDFGIVPGVEHFTCMVDLLSRAGHLNGAEDFIYRNGISHISSVWKALLSASRLHKNIEMGKRVSDRLLELEPLSAGPYVLLSNIYATSHRWEEVAEARSMMEQRGVKKNPGQSWIQLKNQLHTFFRGDRSHPQATEIYSYLERLITRLKEIGYSIDTDLVTHDVEEEQKELILGFHSEKLAVTYALMSTPCGSLIRVMKNLRVCTDCHAFVKYTSKVMGREIIVRDPYRFHHFKHGKCSCGDYW</sequence>
<dbReference type="GO" id="GO:0009451">
    <property type="term" value="P:RNA modification"/>
    <property type="evidence" value="ECO:0007669"/>
    <property type="project" value="InterPro"/>
</dbReference>